<dbReference type="PANTHER" id="PTHR35446:SF2">
    <property type="entry name" value="CARBOXYMUCONOLACTONE DECARBOXYLASE-LIKE DOMAIN-CONTAINING PROTEIN"/>
    <property type="match status" value="1"/>
</dbReference>
<dbReference type="InterPro" id="IPR010195">
    <property type="entry name" value="Uncharacterised_peroxidase-rel"/>
</dbReference>
<dbReference type="NCBIfam" id="TIGR00778">
    <property type="entry name" value="ahpD_dom"/>
    <property type="match status" value="1"/>
</dbReference>
<dbReference type="InterPro" id="IPR003779">
    <property type="entry name" value="CMD-like"/>
</dbReference>
<evidence type="ECO:0000313" key="3">
    <source>
        <dbReference type="Proteomes" id="UP000023152"/>
    </source>
</evidence>
<dbReference type="AlphaFoldDB" id="X6MQC7"/>
<reference evidence="2 3" key="1">
    <citation type="journal article" date="2013" name="Curr. Biol.">
        <title>The Genome of the Foraminiferan Reticulomyxa filosa.</title>
        <authorList>
            <person name="Glockner G."/>
            <person name="Hulsmann N."/>
            <person name="Schleicher M."/>
            <person name="Noegel A.A."/>
            <person name="Eichinger L."/>
            <person name="Gallinger C."/>
            <person name="Pawlowski J."/>
            <person name="Sierra R."/>
            <person name="Euteneuer U."/>
            <person name="Pillet L."/>
            <person name="Moustafa A."/>
            <person name="Platzer M."/>
            <person name="Groth M."/>
            <person name="Szafranski K."/>
            <person name="Schliwa M."/>
        </authorList>
    </citation>
    <scope>NUCLEOTIDE SEQUENCE [LARGE SCALE GENOMIC DNA]</scope>
</reference>
<organism evidence="2 3">
    <name type="scientific">Reticulomyxa filosa</name>
    <dbReference type="NCBI Taxonomy" id="46433"/>
    <lineage>
        <taxon>Eukaryota</taxon>
        <taxon>Sar</taxon>
        <taxon>Rhizaria</taxon>
        <taxon>Retaria</taxon>
        <taxon>Foraminifera</taxon>
        <taxon>Monothalamids</taxon>
        <taxon>Reticulomyxidae</taxon>
        <taxon>Reticulomyxa</taxon>
    </lineage>
</organism>
<evidence type="ECO:0000313" key="2">
    <source>
        <dbReference type="EMBL" id="ETO16049.1"/>
    </source>
</evidence>
<accession>X6MQC7</accession>
<protein>
    <submittedName>
        <fullName evidence="2">Putative peroxidase-related enzyme</fullName>
    </submittedName>
</protein>
<name>X6MQC7_RETFI</name>
<dbReference type="Gene3D" id="1.20.1290.10">
    <property type="entry name" value="AhpD-like"/>
    <property type="match status" value="1"/>
</dbReference>
<dbReference type="Proteomes" id="UP000023152">
    <property type="component" value="Unassembled WGS sequence"/>
</dbReference>
<dbReference type="Pfam" id="PF02627">
    <property type="entry name" value="CMD"/>
    <property type="match status" value="1"/>
</dbReference>
<keyword evidence="2" id="KW-0560">Oxidoreductase</keyword>
<dbReference type="OrthoDB" id="10040445at2759"/>
<keyword evidence="3" id="KW-1185">Reference proteome</keyword>
<dbReference type="GO" id="GO:0051920">
    <property type="term" value="F:peroxiredoxin activity"/>
    <property type="evidence" value="ECO:0007669"/>
    <property type="project" value="InterPro"/>
</dbReference>
<dbReference type="InterPro" id="IPR029032">
    <property type="entry name" value="AhpD-like"/>
</dbReference>
<dbReference type="SUPFAM" id="SSF69118">
    <property type="entry name" value="AhpD-like"/>
    <property type="match status" value="1"/>
</dbReference>
<dbReference type="EMBL" id="ASPP01018609">
    <property type="protein sequence ID" value="ETO16049.1"/>
    <property type="molecule type" value="Genomic_DNA"/>
</dbReference>
<dbReference type="PANTHER" id="PTHR35446">
    <property type="entry name" value="SI:CH211-175M2.5"/>
    <property type="match status" value="1"/>
</dbReference>
<comment type="caution">
    <text evidence="2">The sequence shown here is derived from an EMBL/GenBank/DDBJ whole genome shotgun (WGS) entry which is preliminary data.</text>
</comment>
<evidence type="ECO:0000259" key="1">
    <source>
        <dbReference type="Pfam" id="PF02627"/>
    </source>
</evidence>
<dbReference type="Gene3D" id="1.20.5.810">
    <property type="entry name" value="AhpD-like"/>
    <property type="match status" value="1"/>
</dbReference>
<proteinExistence type="predicted"/>
<keyword evidence="2" id="KW-0575">Peroxidase</keyword>
<dbReference type="NCBIfam" id="TIGR01926">
    <property type="entry name" value="peroxid_rel"/>
    <property type="match status" value="1"/>
</dbReference>
<gene>
    <name evidence="2" type="ORF">RFI_21310</name>
</gene>
<sequence length="245" mass="28540">MMRRLLLNTRNGPNHIERNVRFFSAPICNSFFEDLMVKGTSDPRFSKLPTDIQEKLLEVQNKSQFIPNIFLGLTHRPNEFRAFFNYYDALMNETTSELTLYEKEMIVCATSAHNKCLYCVVAHGALLRVYFKKFLTQKPGTDQQVPYNIIADQVSNDFHKSYLIDKKQTKMLDYALLLCKEPHLVKTQHLVELKEEYKFSRDAIWDIGAITSFFAASNRLAHMSGLMPNEEFYEIGRKPLPPKKQ</sequence>
<dbReference type="InterPro" id="IPR004675">
    <property type="entry name" value="AhpD_core"/>
</dbReference>
<feature type="domain" description="Carboxymuconolactone decarboxylase-like" evidence="1">
    <location>
        <begin position="79"/>
        <end position="128"/>
    </location>
</feature>